<keyword evidence="3 11" id="KW-0597">Phosphoprotein</keyword>
<dbReference type="EC" id="2.7.13.3" evidence="2"/>
<dbReference type="InterPro" id="IPR009057">
    <property type="entry name" value="Homeodomain-like_sf"/>
</dbReference>
<dbReference type="Gene3D" id="1.10.287.130">
    <property type="match status" value="1"/>
</dbReference>
<evidence type="ECO:0000256" key="7">
    <source>
        <dbReference type="ARBA" id="ARBA00022840"/>
    </source>
</evidence>
<keyword evidence="4" id="KW-0808">Transferase</keyword>
<dbReference type="CDD" id="cd00075">
    <property type="entry name" value="HATPase"/>
    <property type="match status" value="1"/>
</dbReference>
<protein>
    <recommendedName>
        <fullName evidence="2">histidine kinase</fullName>
        <ecNumber evidence="2">2.7.13.3</ecNumber>
    </recommendedName>
</protein>
<dbReference type="InterPro" id="IPR015943">
    <property type="entry name" value="WD40/YVTN_repeat-like_dom_sf"/>
</dbReference>
<keyword evidence="9" id="KW-0805">Transcription regulation</keyword>
<dbReference type="SMART" id="SM00388">
    <property type="entry name" value="HisKA"/>
    <property type="match status" value="1"/>
</dbReference>
<evidence type="ECO:0000256" key="3">
    <source>
        <dbReference type="ARBA" id="ARBA00022553"/>
    </source>
</evidence>
<evidence type="ECO:0000256" key="11">
    <source>
        <dbReference type="PROSITE-ProRule" id="PRU00169"/>
    </source>
</evidence>
<keyword evidence="10" id="KW-0804">Transcription</keyword>
<evidence type="ECO:0000259" key="14">
    <source>
        <dbReference type="PROSITE" id="PS50109"/>
    </source>
</evidence>
<dbReference type="InterPro" id="IPR005467">
    <property type="entry name" value="His_kinase_dom"/>
</dbReference>
<dbReference type="GO" id="GO:0003700">
    <property type="term" value="F:DNA-binding transcription factor activity"/>
    <property type="evidence" value="ECO:0007669"/>
    <property type="project" value="InterPro"/>
</dbReference>
<dbReference type="InterPro" id="IPR003594">
    <property type="entry name" value="HATPase_dom"/>
</dbReference>
<dbReference type="InterPro" id="IPR013783">
    <property type="entry name" value="Ig-like_fold"/>
</dbReference>
<dbReference type="InterPro" id="IPR036890">
    <property type="entry name" value="HATPase_C_sf"/>
</dbReference>
<feature type="domain" description="Histidine kinase" evidence="14">
    <location>
        <begin position="839"/>
        <end position="1054"/>
    </location>
</feature>
<accession>A0A4R6GSM9</accession>
<dbReference type="SUPFAM" id="SSF46689">
    <property type="entry name" value="Homeodomain-like"/>
    <property type="match status" value="1"/>
</dbReference>
<evidence type="ECO:0000256" key="4">
    <source>
        <dbReference type="ARBA" id="ARBA00022679"/>
    </source>
</evidence>
<dbReference type="InterPro" id="IPR001789">
    <property type="entry name" value="Sig_transdc_resp-reg_receiver"/>
</dbReference>
<dbReference type="GO" id="GO:0005524">
    <property type="term" value="F:ATP binding"/>
    <property type="evidence" value="ECO:0007669"/>
    <property type="project" value="UniProtKB-KW"/>
</dbReference>
<dbReference type="InterPro" id="IPR018060">
    <property type="entry name" value="HTH_AraC"/>
</dbReference>
<dbReference type="Gene3D" id="2.60.40.10">
    <property type="entry name" value="Immunoglobulins"/>
    <property type="match status" value="1"/>
</dbReference>
<evidence type="ECO:0000256" key="6">
    <source>
        <dbReference type="ARBA" id="ARBA00022777"/>
    </source>
</evidence>
<dbReference type="CDD" id="cd17574">
    <property type="entry name" value="REC_OmpR"/>
    <property type="match status" value="1"/>
</dbReference>
<keyword evidence="12" id="KW-0812">Transmembrane</keyword>
<dbReference type="SUPFAM" id="SSF50978">
    <property type="entry name" value="WD40 repeat-like"/>
    <property type="match status" value="1"/>
</dbReference>
<dbReference type="SUPFAM" id="SSF52172">
    <property type="entry name" value="CheY-like"/>
    <property type="match status" value="1"/>
</dbReference>
<dbReference type="InterPro" id="IPR003661">
    <property type="entry name" value="HisK_dim/P_dom"/>
</dbReference>
<dbReference type="InterPro" id="IPR036322">
    <property type="entry name" value="WD40_repeat_dom_sf"/>
</dbReference>
<evidence type="ECO:0000256" key="9">
    <source>
        <dbReference type="ARBA" id="ARBA00023015"/>
    </source>
</evidence>
<dbReference type="Pfam" id="PF00072">
    <property type="entry name" value="Response_reg"/>
    <property type="match status" value="1"/>
</dbReference>
<dbReference type="Pfam" id="PF07495">
    <property type="entry name" value="Y_Y_Y"/>
    <property type="match status" value="1"/>
</dbReference>
<dbReference type="Gene3D" id="3.30.565.10">
    <property type="entry name" value="Histidine kinase-like ATPase, C-terminal domain"/>
    <property type="match status" value="1"/>
</dbReference>
<dbReference type="InterPro" id="IPR004358">
    <property type="entry name" value="Sig_transdc_His_kin-like_C"/>
</dbReference>
<evidence type="ECO:0000259" key="15">
    <source>
        <dbReference type="PROSITE" id="PS50110"/>
    </source>
</evidence>
<dbReference type="Gene3D" id="3.40.50.2300">
    <property type="match status" value="1"/>
</dbReference>
<sequence>MAMNGKILRGILLLLIAIWGNAGLAEEISFTQYRTKDGLSFNNVDCLAEDDEGLIYACTNLGLNVFDGTTFKVFNQYNTAGFANKVSHVAPIERGFVLVGTAEKGLFVYDKYNERIVSLCKAFDFPAFSVTTTVMDKQRQIWIGGEDGKLYCIDSHELILAIQENRPIHLVPVLGLPLARVNAIVELDKEILVGLDNGEVLRVRKSGSDFIIDRPLLFKDVTCVYSIFKKNKALFIGTEKGIFRIEDSEEMSYNREIVLDLPFCLNGVIVRTLVAHEEYLWAGTEGHGLFKIPLETYLQGKIEQISYSIDKRNGINSNYILATLVDSSDNLWVGTWFGGINQLSLAKRNYYFVYNQENENDIFSNIIWTLAERSEHDYWVGTHGNGLCRYPLNKSCFQQVKYSPELHSISALFQTKDETQLYIGTWGNGIKLYDTKLMRESTAQEKRFSALSDDRIYAFVADPEENLWIGTFYNGLQRFNVKKQKLEAIDLGEDGIDIRFILLDSDKHLLWVASLQNGLYRLECSSEWNVNQVIHYQTFAGESERLKPEALFLDENARLWILSRDGVGYYDELERKAYKLDVLRGNITTGMAKDGYGNIWVSTYKGVYKMNGQCEEIEGMLTDYAFHSITFNTKQNKLLATSDEGIVCIDPENEMTRGTYPRILLTSLKVLDQEVNPGQYFENELILPKRLNYCDTITIPHFSHTFSIDLNTLFFSKASREKISYKLEGFEEVWNTQTGKSATAVYTNVPPGAYCFKVKAANEYNLWSGERSLVLIKEKPWWGTHLAWSVYVLIVVGIIYWIVREINIRVKIRHELKIERIKQEREHELYQQKAVFFTNISHDLRTPLTLIIGPLEEMLQTRNYVEKTEVTLQRMLKNARMLLGLINQILDFRKAETNNLQLDLKEIELNHFLHYVYSQFYELASQKQIDLELSVSEEPLSLIADPQKLESILFNLLSNAIKFTPSYGSILLESRVDSGIVTIRVCDTGKGIDAEDIPTIFNRFYQLKPSGKSMGTGIGLNLVKRYMELHGGTIEVQSSREKGSRFILTFPQSGNENESYELFSFHHDDTTTEGESITNGDTKSQKREPVLVVIDDHQDILDYLKDILSQSYRVYTALNGKDGLSLVAQKHPDLVISDIMMEDMDGLMVCKKIKSSLNSSHIPIILLTAKNALEDRIEGFDSGADEYIEKPFNSKLLLTRVRTLIEHRELIKRRFLLSDLKNTEVAPSSVDENFMKQVVELIEAHINDSDFTVQSLVDEMKVSQDQLYRKIKALTGLSINHFIRLLRLKRAAKMLSSGKFTVSEVVFQTGFNNPSYFTKCFKTEYGVLPSEYMHKVNE</sequence>
<dbReference type="Pfam" id="PF07494">
    <property type="entry name" value="Reg_prop"/>
    <property type="match status" value="1"/>
</dbReference>
<dbReference type="PROSITE" id="PS50109">
    <property type="entry name" value="HIS_KIN"/>
    <property type="match status" value="1"/>
</dbReference>
<comment type="caution">
    <text evidence="16">The sequence shown here is derived from an EMBL/GenBank/DDBJ whole genome shotgun (WGS) entry which is preliminary data.</text>
</comment>
<evidence type="ECO:0000256" key="8">
    <source>
        <dbReference type="ARBA" id="ARBA00023012"/>
    </source>
</evidence>
<evidence type="ECO:0000256" key="2">
    <source>
        <dbReference type="ARBA" id="ARBA00012438"/>
    </source>
</evidence>
<organism evidence="16 17">
    <name type="scientific">Sunxiuqinia elliptica</name>
    <dbReference type="NCBI Taxonomy" id="655355"/>
    <lineage>
        <taxon>Bacteria</taxon>
        <taxon>Pseudomonadati</taxon>
        <taxon>Bacteroidota</taxon>
        <taxon>Bacteroidia</taxon>
        <taxon>Marinilabiliales</taxon>
        <taxon>Prolixibacteraceae</taxon>
        <taxon>Sunxiuqinia</taxon>
    </lineage>
</organism>
<keyword evidence="7" id="KW-0067">ATP-binding</keyword>
<dbReference type="SMART" id="SM00342">
    <property type="entry name" value="HTH_ARAC"/>
    <property type="match status" value="1"/>
</dbReference>
<evidence type="ECO:0000256" key="10">
    <source>
        <dbReference type="ARBA" id="ARBA00023163"/>
    </source>
</evidence>
<evidence type="ECO:0000313" key="16">
    <source>
        <dbReference type="EMBL" id="TDN98391.1"/>
    </source>
</evidence>
<dbReference type="Proteomes" id="UP000294848">
    <property type="component" value="Unassembled WGS sequence"/>
</dbReference>
<evidence type="ECO:0000313" key="17">
    <source>
        <dbReference type="Proteomes" id="UP000294848"/>
    </source>
</evidence>
<dbReference type="OrthoDB" id="358279at2"/>
<keyword evidence="8" id="KW-0902">Two-component regulatory system</keyword>
<dbReference type="PROSITE" id="PS01124">
    <property type="entry name" value="HTH_ARAC_FAMILY_2"/>
    <property type="match status" value="1"/>
</dbReference>
<keyword evidence="5" id="KW-0547">Nucleotide-binding</keyword>
<evidence type="ECO:0000256" key="12">
    <source>
        <dbReference type="SAM" id="Phobius"/>
    </source>
</evidence>
<dbReference type="SUPFAM" id="SSF47384">
    <property type="entry name" value="Homodimeric domain of signal transducing histidine kinase"/>
    <property type="match status" value="1"/>
</dbReference>
<evidence type="ECO:0000256" key="1">
    <source>
        <dbReference type="ARBA" id="ARBA00000085"/>
    </source>
</evidence>
<gene>
    <name evidence="16" type="ORF">DET52_108179</name>
</gene>
<dbReference type="Pfam" id="PF00512">
    <property type="entry name" value="HisKA"/>
    <property type="match status" value="1"/>
</dbReference>
<dbReference type="EMBL" id="SNWI01000008">
    <property type="protein sequence ID" value="TDN98391.1"/>
    <property type="molecule type" value="Genomic_DNA"/>
</dbReference>
<dbReference type="InterPro" id="IPR011006">
    <property type="entry name" value="CheY-like_superfamily"/>
</dbReference>
<reference evidence="16 17" key="1">
    <citation type="submission" date="2019-03" db="EMBL/GenBank/DDBJ databases">
        <title>Freshwater and sediment microbial communities from various areas in North America, analyzing microbe dynamics in response to fracking.</title>
        <authorList>
            <person name="Lamendella R."/>
        </authorList>
    </citation>
    <scope>NUCLEOTIDE SEQUENCE [LARGE SCALE GENOMIC DNA]</scope>
    <source>
        <strain evidence="16 17">114D</strain>
    </source>
</reference>
<feature type="modified residue" description="4-aspartylphosphate" evidence="11">
    <location>
        <position position="1138"/>
    </location>
</feature>
<dbReference type="FunFam" id="3.30.565.10:FF:000037">
    <property type="entry name" value="Hybrid sensor histidine kinase/response regulator"/>
    <property type="match status" value="1"/>
</dbReference>
<keyword evidence="12" id="KW-0472">Membrane</keyword>
<dbReference type="GO" id="GO:0000155">
    <property type="term" value="F:phosphorelay sensor kinase activity"/>
    <property type="evidence" value="ECO:0007669"/>
    <property type="project" value="InterPro"/>
</dbReference>
<dbReference type="Pfam" id="PF12833">
    <property type="entry name" value="HTH_18"/>
    <property type="match status" value="1"/>
</dbReference>
<dbReference type="GO" id="GO:0043565">
    <property type="term" value="F:sequence-specific DNA binding"/>
    <property type="evidence" value="ECO:0007669"/>
    <property type="project" value="InterPro"/>
</dbReference>
<evidence type="ECO:0000256" key="5">
    <source>
        <dbReference type="ARBA" id="ARBA00022741"/>
    </source>
</evidence>
<keyword evidence="6 16" id="KW-0418">Kinase</keyword>
<feature type="domain" description="HTH araC/xylS-type" evidence="13">
    <location>
        <begin position="1236"/>
        <end position="1335"/>
    </location>
</feature>
<dbReference type="PROSITE" id="PS50110">
    <property type="entry name" value="RESPONSE_REGULATORY"/>
    <property type="match status" value="1"/>
</dbReference>
<dbReference type="PANTHER" id="PTHR43547:SF2">
    <property type="entry name" value="HYBRID SIGNAL TRANSDUCTION HISTIDINE KINASE C"/>
    <property type="match status" value="1"/>
</dbReference>
<dbReference type="InterPro" id="IPR036097">
    <property type="entry name" value="HisK_dim/P_sf"/>
</dbReference>
<dbReference type="SUPFAM" id="SSF55874">
    <property type="entry name" value="ATPase domain of HSP90 chaperone/DNA topoisomerase II/histidine kinase"/>
    <property type="match status" value="1"/>
</dbReference>
<name>A0A4R6GSM9_9BACT</name>
<dbReference type="SMART" id="SM00448">
    <property type="entry name" value="REC"/>
    <property type="match status" value="1"/>
</dbReference>
<keyword evidence="12" id="KW-1133">Transmembrane helix</keyword>
<dbReference type="SMART" id="SM00387">
    <property type="entry name" value="HATPase_c"/>
    <property type="match status" value="1"/>
</dbReference>
<comment type="catalytic activity">
    <reaction evidence="1">
        <text>ATP + protein L-histidine = ADP + protein N-phospho-L-histidine.</text>
        <dbReference type="EC" id="2.7.13.3"/>
    </reaction>
</comment>
<dbReference type="PRINTS" id="PR00344">
    <property type="entry name" value="BCTRLSENSOR"/>
</dbReference>
<dbReference type="CDD" id="cd00082">
    <property type="entry name" value="HisKA"/>
    <property type="match status" value="1"/>
</dbReference>
<feature type="domain" description="Response regulatory" evidence="15">
    <location>
        <begin position="1090"/>
        <end position="1205"/>
    </location>
</feature>
<feature type="transmembrane region" description="Helical" evidence="12">
    <location>
        <begin position="781"/>
        <end position="803"/>
    </location>
</feature>
<dbReference type="InterPro" id="IPR011110">
    <property type="entry name" value="Reg_prop"/>
</dbReference>
<dbReference type="SUPFAM" id="SSF63829">
    <property type="entry name" value="Calcium-dependent phosphotriesterase"/>
    <property type="match status" value="2"/>
</dbReference>
<dbReference type="PANTHER" id="PTHR43547">
    <property type="entry name" value="TWO-COMPONENT HISTIDINE KINASE"/>
    <property type="match status" value="1"/>
</dbReference>
<proteinExistence type="predicted"/>
<dbReference type="Gene3D" id="2.130.10.10">
    <property type="entry name" value="YVTN repeat-like/Quinoprotein amine dehydrogenase"/>
    <property type="match status" value="2"/>
</dbReference>
<dbReference type="InterPro" id="IPR011123">
    <property type="entry name" value="Y_Y_Y"/>
</dbReference>
<dbReference type="Pfam" id="PF02518">
    <property type="entry name" value="HATPase_c"/>
    <property type="match status" value="1"/>
</dbReference>
<evidence type="ECO:0000259" key="13">
    <source>
        <dbReference type="PROSITE" id="PS01124"/>
    </source>
</evidence>
<dbReference type="Gene3D" id="1.10.10.60">
    <property type="entry name" value="Homeodomain-like"/>
    <property type="match status" value="1"/>
</dbReference>
<dbReference type="FunFam" id="1.10.287.130:FF:000045">
    <property type="entry name" value="Two-component system sensor histidine kinase/response regulator"/>
    <property type="match status" value="1"/>
</dbReference>